<evidence type="ECO:0000256" key="2">
    <source>
        <dbReference type="SAM" id="MobiDB-lite"/>
    </source>
</evidence>
<organism evidence="4 5">
    <name type="scientific">Rhododendron griersonianum</name>
    <dbReference type="NCBI Taxonomy" id="479676"/>
    <lineage>
        <taxon>Eukaryota</taxon>
        <taxon>Viridiplantae</taxon>
        <taxon>Streptophyta</taxon>
        <taxon>Embryophyta</taxon>
        <taxon>Tracheophyta</taxon>
        <taxon>Spermatophyta</taxon>
        <taxon>Magnoliopsida</taxon>
        <taxon>eudicotyledons</taxon>
        <taxon>Gunneridae</taxon>
        <taxon>Pentapetalae</taxon>
        <taxon>asterids</taxon>
        <taxon>Ericales</taxon>
        <taxon>Ericaceae</taxon>
        <taxon>Ericoideae</taxon>
        <taxon>Rhodoreae</taxon>
        <taxon>Rhododendron</taxon>
    </lineage>
</organism>
<feature type="domain" description="CCHC-type" evidence="3">
    <location>
        <begin position="76"/>
        <end position="89"/>
    </location>
</feature>
<dbReference type="PANTHER" id="PTHR31286:SF99">
    <property type="entry name" value="DUF4283 DOMAIN-CONTAINING PROTEIN"/>
    <property type="match status" value="1"/>
</dbReference>
<feature type="compositionally biased region" description="Basic and acidic residues" evidence="2">
    <location>
        <begin position="234"/>
        <end position="249"/>
    </location>
</feature>
<dbReference type="AlphaFoldDB" id="A0AAV6KZM8"/>
<reference evidence="4" key="1">
    <citation type="submission" date="2020-08" db="EMBL/GenBank/DDBJ databases">
        <title>Plant Genome Project.</title>
        <authorList>
            <person name="Zhang R.-G."/>
        </authorList>
    </citation>
    <scope>NUCLEOTIDE SEQUENCE</scope>
    <source>
        <strain evidence="4">WSP0</strain>
        <tissue evidence="4">Leaf</tissue>
    </source>
</reference>
<dbReference type="InterPro" id="IPR040256">
    <property type="entry name" value="At4g02000-like"/>
</dbReference>
<feature type="compositionally biased region" description="Polar residues" evidence="2">
    <location>
        <begin position="155"/>
        <end position="165"/>
    </location>
</feature>
<keyword evidence="1" id="KW-0863">Zinc-finger</keyword>
<feature type="compositionally biased region" description="Polar residues" evidence="2">
    <location>
        <begin position="90"/>
        <end position="103"/>
    </location>
</feature>
<dbReference type="GO" id="GO:0008270">
    <property type="term" value="F:zinc ion binding"/>
    <property type="evidence" value="ECO:0007669"/>
    <property type="project" value="UniProtKB-KW"/>
</dbReference>
<comment type="caution">
    <text evidence="4">The sequence shown here is derived from an EMBL/GenBank/DDBJ whole genome shotgun (WGS) entry which is preliminary data.</text>
</comment>
<name>A0AAV6KZM8_9ERIC</name>
<evidence type="ECO:0000313" key="5">
    <source>
        <dbReference type="Proteomes" id="UP000823749"/>
    </source>
</evidence>
<protein>
    <recommendedName>
        <fullName evidence="3">CCHC-type domain-containing protein</fullName>
    </recommendedName>
</protein>
<evidence type="ECO:0000313" key="4">
    <source>
        <dbReference type="EMBL" id="KAG5557881.1"/>
    </source>
</evidence>
<evidence type="ECO:0000259" key="3">
    <source>
        <dbReference type="PROSITE" id="PS50158"/>
    </source>
</evidence>
<dbReference type="GO" id="GO:0003676">
    <property type="term" value="F:nucleic acid binding"/>
    <property type="evidence" value="ECO:0007669"/>
    <property type="project" value="InterPro"/>
</dbReference>
<evidence type="ECO:0000256" key="1">
    <source>
        <dbReference type="PROSITE-ProRule" id="PRU00047"/>
    </source>
</evidence>
<dbReference type="Proteomes" id="UP000823749">
    <property type="component" value="Chromosome 3"/>
</dbReference>
<dbReference type="PROSITE" id="PS50158">
    <property type="entry name" value="ZF_CCHC"/>
    <property type="match status" value="1"/>
</dbReference>
<keyword evidence="1" id="KW-0479">Metal-binding</keyword>
<dbReference type="EMBL" id="JACTNZ010000003">
    <property type="protein sequence ID" value="KAG5557881.1"/>
    <property type="molecule type" value="Genomic_DNA"/>
</dbReference>
<feature type="region of interest" description="Disordered" evidence="2">
    <location>
        <begin position="88"/>
        <end position="119"/>
    </location>
</feature>
<proteinExistence type="predicted"/>
<accession>A0AAV6KZM8</accession>
<sequence>MRFPFLPYEYYDEESLFEIAKELGKPLKVDINTIAGIRASYARVCVELDVSQPLEISVAIKNEDYLIEYEHIHLICFGCGRVGHQRESCSFRSTPTSSGNGEKTTVEAPDSSAPKPISFNGNVVPEVSKEIGYGEWMVVTKRKERKNGPVGNGSQGPRSVQTQKGKSAAQYVSLPNGKTHPNSGQQFRPKGQQEKGVGTSRQTADQQAHPKDTGINPKARLNENRSKTNTSALTKEHTPSGHKYDDNPLLRKPRNNTKINQSVEVGTKAQNENQPNRPIFSPVSNMEVVLDIPNPTFIQNH</sequence>
<dbReference type="PANTHER" id="PTHR31286">
    <property type="entry name" value="GLYCINE-RICH CELL WALL STRUCTURAL PROTEIN 1.8-LIKE"/>
    <property type="match status" value="1"/>
</dbReference>
<feature type="region of interest" description="Disordered" evidence="2">
    <location>
        <begin position="144"/>
        <end position="256"/>
    </location>
</feature>
<gene>
    <name evidence="4" type="ORF">RHGRI_007949</name>
</gene>
<keyword evidence="5" id="KW-1185">Reference proteome</keyword>
<dbReference type="InterPro" id="IPR001878">
    <property type="entry name" value="Znf_CCHC"/>
</dbReference>
<keyword evidence="1" id="KW-0862">Zinc</keyword>